<dbReference type="OrthoDB" id="9802328at2"/>
<dbReference type="CDD" id="cd00609">
    <property type="entry name" value="AAT_like"/>
    <property type="match status" value="1"/>
</dbReference>
<dbReference type="PROSITE" id="PS00105">
    <property type="entry name" value="AA_TRANSFER_CLASS_1"/>
    <property type="match status" value="1"/>
</dbReference>
<dbReference type="GO" id="GO:0008483">
    <property type="term" value="F:transaminase activity"/>
    <property type="evidence" value="ECO:0007669"/>
    <property type="project" value="UniProtKB-KW"/>
</dbReference>
<dbReference type="PRINTS" id="PR00753">
    <property type="entry name" value="ACCSYNTHASE"/>
</dbReference>
<comment type="cofactor">
    <cofactor evidence="1 6">
        <name>pyridoxal 5'-phosphate</name>
        <dbReference type="ChEBI" id="CHEBI:597326"/>
    </cofactor>
</comment>
<dbReference type="EMBL" id="MCIB01000001">
    <property type="protein sequence ID" value="RKD34505.1"/>
    <property type="molecule type" value="Genomic_DNA"/>
</dbReference>
<name>A0A419TAL2_9FIRM</name>
<evidence type="ECO:0000256" key="4">
    <source>
        <dbReference type="ARBA" id="ARBA00022679"/>
    </source>
</evidence>
<keyword evidence="9" id="KW-1185">Reference proteome</keyword>
<dbReference type="InterPro" id="IPR015422">
    <property type="entry name" value="PyrdxlP-dep_Trfase_small"/>
</dbReference>
<evidence type="ECO:0000313" key="9">
    <source>
        <dbReference type="Proteomes" id="UP000284177"/>
    </source>
</evidence>
<evidence type="ECO:0000256" key="6">
    <source>
        <dbReference type="RuleBase" id="RU000481"/>
    </source>
</evidence>
<evidence type="ECO:0000256" key="3">
    <source>
        <dbReference type="ARBA" id="ARBA00022576"/>
    </source>
</evidence>
<dbReference type="InterPro" id="IPR015424">
    <property type="entry name" value="PyrdxlP-dep_Trfase"/>
</dbReference>
<keyword evidence="4 6" id="KW-0808">Transferase</keyword>
<dbReference type="FunFam" id="3.40.640.10:FF:000033">
    <property type="entry name" value="Aspartate aminotransferase"/>
    <property type="match status" value="1"/>
</dbReference>
<dbReference type="InterPro" id="IPR004839">
    <property type="entry name" value="Aminotransferase_I/II_large"/>
</dbReference>
<gene>
    <name evidence="8" type="ORF">BET03_01350</name>
</gene>
<dbReference type="Pfam" id="PF00155">
    <property type="entry name" value="Aminotran_1_2"/>
    <property type="match status" value="1"/>
</dbReference>
<proteinExistence type="inferred from homology"/>
<evidence type="ECO:0000313" key="8">
    <source>
        <dbReference type="EMBL" id="RKD34505.1"/>
    </source>
</evidence>
<evidence type="ECO:0000259" key="7">
    <source>
        <dbReference type="Pfam" id="PF00155"/>
    </source>
</evidence>
<dbReference type="GO" id="GO:0030170">
    <property type="term" value="F:pyridoxal phosphate binding"/>
    <property type="evidence" value="ECO:0007669"/>
    <property type="project" value="InterPro"/>
</dbReference>
<dbReference type="SUPFAM" id="SSF53383">
    <property type="entry name" value="PLP-dependent transferases"/>
    <property type="match status" value="1"/>
</dbReference>
<evidence type="ECO:0000256" key="5">
    <source>
        <dbReference type="ARBA" id="ARBA00022898"/>
    </source>
</evidence>
<dbReference type="Gene3D" id="3.40.640.10">
    <property type="entry name" value="Type I PLP-dependent aspartate aminotransferase-like (Major domain)"/>
    <property type="match status" value="1"/>
</dbReference>
<dbReference type="InterPro" id="IPR004838">
    <property type="entry name" value="NHTrfase_class1_PyrdxlP-BS"/>
</dbReference>
<dbReference type="AlphaFoldDB" id="A0A419TAL2"/>
<dbReference type="Gene3D" id="3.90.1150.10">
    <property type="entry name" value="Aspartate Aminotransferase, domain 1"/>
    <property type="match status" value="1"/>
</dbReference>
<protein>
    <recommendedName>
        <fullName evidence="6">Aminotransferase</fullName>
        <ecNumber evidence="6">2.6.1.-</ecNumber>
    </recommendedName>
</protein>
<reference evidence="8 9" key="1">
    <citation type="submission" date="2016-08" db="EMBL/GenBank/DDBJ databases">
        <title>Novel Firmicutes and Novel Genomes.</title>
        <authorList>
            <person name="Poppleton D.I."/>
            <person name="Gribaldo S."/>
        </authorList>
    </citation>
    <scope>NUCLEOTIDE SEQUENCE [LARGE SCALE GENOMIC DNA]</scope>
    <source>
        <strain evidence="8 9">CTT3</strain>
    </source>
</reference>
<organism evidence="8 9">
    <name type="scientific">Thermohalobacter berrensis</name>
    <dbReference type="NCBI Taxonomy" id="99594"/>
    <lineage>
        <taxon>Bacteria</taxon>
        <taxon>Bacillati</taxon>
        <taxon>Bacillota</taxon>
        <taxon>Tissierellia</taxon>
        <taxon>Tissierellales</taxon>
        <taxon>Thermohalobacteraceae</taxon>
        <taxon>Thermohalobacter</taxon>
    </lineage>
</organism>
<evidence type="ECO:0000256" key="2">
    <source>
        <dbReference type="ARBA" id="ARBA00007441"/>
    </source>
</evidence>
<comment type="caution">
    <text evidence="8">The sequence shown here is derived from an EMBL/GenBank/DDBJ whole genome shotgun (WGS) entry which is preliminary data.</text>
</comment>
<dbReference type="RefSeq" id="WP_120166470.1">
    <property type="nucleotide sequence ID" value="NZ_MCIB01000001.1"/>
</dbReference>
<keyword evidence="3 6" id="KW-0032">Aminotransferase</keyword>
<dbReference type="GO" id="GO:0006520">
    <property type="term" value="P:amino acid metabolic process"/>
    <property type="evidence" value="ECO:0007669"/>
    <property type="project" value="InterPro"/>
</dbReference>
<dbReference type="EC" id="2.6.1.-" evidence="6"/>
<sequence length="399" mass="44365">MKLQLSKKAESITPSATLKISAKAKEMKSRGINVISFGAGEPDFNTPDNIQDAAVKAMKEGKTGYTAASGIQELKKAICEKLKKDNNLDYKTENIIVSNGAKHSIYNALCAILNPGDEVIIPVPYWVSYPELIKLADGIPVKVETKEENSFKYSINDLNRALTSKTKAIILNSPSNPTGTVYNKKELEEIAEWAIKKDILVISDEIYEKLTYDNVKHISIASLNNMIKERTIVINGMSKAYAMTGWRIGYTAANKEIINLMSNIQSHTTSNPASISQYASLEGLIGDQEVVNKMKLQFEKRRNYMVDKINSINRLYCKKPKGAFYIMANFSKIKGKTIKGTKINTSLDFVNSLLDKAQVAVIPGIAFGADDYIRLSYATSLENIKEGLNRIEELLNQIK</sequence>
<dbReference type="InterPro" id="IPR015421">
    <property type="entry name" value="PyrdxlP-dep_Trfase_major"/>
</dbReference>
<dbReference type="PANTHER" id="PTHR46383">
    <property type="entry name" value="ASPARTATE AMINOTRANSFERASE"/>
    <property type="match status" value="1"/>
</dbReference>
<feature type="domain" description="Aminotransferase class I/classII large" evidence="7">
    <location>
        <begin position="33"/>
        <end position="391"/>
    </location>
</feature>
<keyword evidence="5" id="KW-0663">Pyridoxal phosphate</keyword>
<dbReference type="InterPro" id="IPR050596">
    <property type="entry name" value="AspAT/PAT-like"/>
</dbReference>
<dbReference type="Proteomes" id="UP000284177">
    <property type="component" value="Unassembled WGS sequence"/>
</dbReference>
<dbReference type="PANTHER" id="PTHR46383:SF1">
    <property type="entry name" value="ASPARTATE AMINOTRANSFERASE"/>
    <property type="match status" value="1"/>
</dbReference>
<accession>A0A419TAL2</accession>
<evidence type="ECO:0000256" key="1">
    <source>
        <dbReference type="ARBA" id="ARBA00001933"/>
    </source>
</evidence>
<comment type="similarity">
    <text evidence="2 6">Belongs to the class-I pyridoxal-phosphate-dependent aminotransferase family.</text>
</comment>